<evidence type="ECO:0000259" key="3">
    <source>
        <dbReference type="PROSITE" id="PS52029"/>
    </source>
</evidence>
<comment type="pathway">
    <text evidence="1">Cell wall biogenesis; peptidoglycan biosynthesis.</text>
</comment>
<feature type="chain" id="PRO_5037823318" evidence="2">
    <location>
        <begin position="37"/>
        <end position="419"/>
    </location>
</feature>
<organism evidence="4 5">
    <name type="scientific">Azospira inquinata</name>
    <dbReference type="NCBI Taxonomy" id="2785627"/>
    <lineage>
        <taxon>Bacteria</taxon>
        <taxon>Pseudomonadati</taxon>
        <taxon>Pseudomonadota</taxon>
        <taxon>Betaproteobacteria</taxon>
        <taxon>Rhodocyclales</taxon>
        <taxon>Rhodocyclaceae</taxon>
        <taxon>Azospira</taxon>
    </lineage>
</organism>
<feature type="signal peptide" evidence="2">
    <location>
        <begin position="1"/>
        <end position="36"/>
    </location>
</feature>
<protein>
    <submittedName>
        <fullName evidence="4">L,D-transpeptidase family protein</fullName>
    </submittedName>
</protein>
<dbReference type="Proteomes" id="UP000683428">
    <property type="component" value="Chromosome"/>
</dbReference>
<feature type="domain" description="L,D-TPase catalytic" evidence="3">
    <location>
        <begin position="158"/>
        <end position="293"/>
    </location>
</feature>
<dbReference type="AlphaFoldDB" id="A0A975SLJ6"/>
<accession>A0A975SLJ6</accession>
<keyword evidence="5" id="KW-1185">Reference proteome</keyword>
<proteinExistence type="predicted"/>
<dbReference type="GO" id="GO:0016740">
    <property type="term" value="F:transferase activity"/>
    <property type="evidence" value="ECO:0007669"/>
    <property type="project" value="InterPro"/>
</dbReference>
<dbReference type="KEGG" id="aiq:Azoinq_11975"/>
<dbReference type="GO" id="GO:0009252">
    <property type="term" value="P:peptidoglycan biosynthetic process"/>
    <property type="evidence" value="ECO:0007669"/>
    <property type="project" value="UniProtKB-KW"/>
</dbReference>
<name>A0A975SLJ6_9RHOO</name>
<dbReference type="PROSITE" id="PS52029">
    <property type="entry name" value="LD_TPASE"/>
    <property type="match status" value="1"/>
</dbReference>
<dbReference type="Pfam" id="PF24125">
    <property type="entry name" value="Cds6_C"/>
    <property type="match status" value="1"/>
</dbReference>
<evidence type="ECO:0000256" key="1">
    <source>
        <dbReference type="PROSITE-ProRule" id="PRU01373"/>
    </source>
</evidence>
<evidence type="ECO:0000256" key="2">
    <source>
        <dbReference type="SAM" id="SignalP"/>
    </source>
</evidence>
<reference evidence="4" key="1">
    <citation type="submission" date="2020-11" db="EMBL/GenBank/DDBJ databases">
        <title>Azospira inquinata sp. nov.</title>
        <authorList>
            <person name="Moe W.M."/>
            <person name="Mikes M.C."/>
        </authorList>
    </citation>
    <scope>NUCLEOTIDE SEQUENCE</scope>
    <source>
        <strain evidence="4">Azo-3</strain>
    </source>
</reference>
<dbReference type="PANTHER" id="PTHR36699:SF1">
    <property type="entry name" value="L,D-TRANSPEPTIDASE YAFK-RELATED"/>
    <property type="match status" value="1"/>
</dbReference>
<dbReference type="CDD" id="cd16913">
    <property type="entry name" value="YkuD_like"/>
    <property type="match status" value="1"/>
</dbReference>
<dbReference type="InterPro" id="IPR056203">
    <property type="entry name" value="Cds6_C"/>
</dbReference>
<dbReference type="PANTHER" id="PTHR36699">
    <property type="entry name" value="LD-TRANSPEPTIDASE"/>
    <property type="match status" value="1"/>
</dbReference>
<dbReference type="InterPro" id="IPR005490">
    <property type="entry name" value="LD_TPept_cat_dom"/>
</dbReference>
<dbReference type="RefSeq" id="WP_216128774.1">
    <property type="nucleotide sequence ID" value="NZ_CP064782.1"/>
</dbReference>
<keyword evidence="2" id="KW-0732">Signal</keyword>
<feature type="active site" description="Proton donor/acceptor" evidence="1">
    <location>
        <position position="251"/>
    </location>
</feature>
<dbReference type="Pfam" id="PF03734">
    <property type="entry name" value="YkuD"/>
    <property type="match status" value="1"/>
</dbReference>
<feature type="active site" description="Nucleophile" evidence="1">
    <location>
        <position position="268"/>
    </location>
</feature>
<keyword evidence="1" id="KW-0961">Cell wall biogenesis/degradation</keyword>
<dbReference type="GO" id="GO:0071555">
    <property type="term" value="P:cell wall organization"/>
    <property type="evidence" value="ECO:0007669"/>
    <property type="project" value="UniProtKB-UniRule"/>
</dbReference>
<dbReference type="GO" id="GO:0008360">
    <property type="term" value="P:regulation of cell shape"/>
    <property type="evidence" value="ECO:0007669"/>
    <property type="project" value="UniProtKB-UniRule"/>
</dbReference>
<keyword evidence="1" id="KW-0133">Cell shape</keyword>
<keyword evidence="1" id="KW-0573">Peptidoglycan synthesis</keyword>
<sequence length="419" mass="47392">MASRLFRERLRCKRGRIAALLTLLLGSTLSSPSAFAFGSHPPAAANTVGAMAADGGPEPALIRVFREIQNNRLDVALQYTEDLVRRYPNFRLGQLVKGDLLLARSQPLQTFGNAPGAPADRLSDLREEAIARLRAYTEKPAPNRVPRALLQMRPDQRFAVVVDTQKSRLYLYQNVQGRPRFVADYYITQGKLGAMKQVEGDKRTPLGVYHVTSSLSRKKLGDFYGSGAFPINYPNEWDRRQGRHGHGIWLHGTPSNTFSRPPKASDGCVVLANQDLDALAKNIQIGVTPVIITDTVEWLTPDAWAKERNSLMRQVDAWRSDWENRNLDRYLSHYSQDFKADGATYATLPKQRRPEVTGHPWVKVRLTNLSMFRAPNTENYVVVTFDQDVRTDNGSTKVHKRQYWVREDGSWKILFEGNA</sequence>
<dbReference type="EMBL" id="CP064782">
    <property type="protein sequence ID" value="QWT48561.1"/>
    <property type="molecule type" value="Genomic_DNA"/>
</dbReference>
<gene>
    <name evidence="4" type="ORF">Azoinq_11975</name>
</gene>
<evidence type="ECO:0000313" key="4">
    <source>
        <dbReference type="EMBL" id="QWT48561.1"/>
    </source>
</evidence>
<evidence type="ECO:0000313" key="5">
    <source>
        <dbReference type="Proteomes" id="UP000683428"/>
    </source>
</evidence>